<gene>
    <name evidence="1" type="ORF">PXEA_LOCUS9338</name>
</gene>
<protein>
    <submittedName>
        <fullName evidence="1">Uncharacterized protein</fullName>
    </submittedName>
</protein>
<evidence type="ECO:0000313" key="2">
    <source>
        <dbReference type="Proteomes" id="UP000784294"/>
    </source>
</evidence>
<dbReference type="Proteomes" id="UP000784294">
    <property type="component" value="Unassembled WGS sequence"/>
</dbReference>
<proteinExistence type="predicted"/>
<reference evidence="1" key="1">
    <citation type="submission" date="2018-11" db="EMBL/GenBank/DDBJ databases">
        <authorList>
            <consortium name="Pathogen Informatics"/>
        </authorList>
    </citation>
    <scope>NUCLEOTIDE SEQUENCE</scope>
</reference>
<name>A0A3S5FD07_9PLAT</name>
<comment type="caution">
    <text evidence="1">The sequence shown here is derived from an EMBL/GenBank/DDBJ whole genome shotgun (WGS) entry which is preliminary data.</text>
</comment>
<sequence>MKIQLGSVDRLLTSKPVSLAAVQRPLLPQSDPKALFCNSASSSTNSVIATCVHQPETVPQTPFSQCYEVQSFPARSGPQGSQTHVNHSHYQAYGTLLHIQNQGNYLDHPCQSSLIQLKYPLTSRHQAKQLYYNQYHQKLNANQCQTPQQQQQYQIHPALQRLPQIERSYFDQDFAHQQHLLLQNLVFHSANIPSSFDLSSLGPGVDGKPGQTKDLWYLIAGSLATSSPHRRFCPTSPLTACYKRWWSAFLRPQRRGPGSPLKQPTSQSSQMCFEGSGIWQTPGHELRSFSACSSMTNSTWHLMGPSFGWPVATEKSLNPAGEPALDSLQVSADGRGSTQETGLNMDGFILQYKFYTIDICLLKADL</sequence>
<organism evidence="1 2">
    <name type="scientific">Protopolystoma xenopodis</name>
    <dbReference type="NCBI Taxonomy" id="117903"/>
    <lineage>
        <taxon>Eukaryota</taxon>
        <taxon>Metazoa</taxon>
        <taxon>Spiralia</taxon>
        <taxon>Lophotrochozoa</taxon>
        <taxon>Platyhelminthes</taxon>
        <taxon>Monogenea</taxon>
        <taxon>Polyopisthocotylea</taxon>
        <taxon>Polystomatidea</taxon>
        <taxon>Polystomatidae</taxon>
        <taxon>Protopolystoma</taxon>
    </lineage>
</organism>
<evidence type="ECO:0000313" key="1">
    <source>
        <dbReference type="EMBL" id="VEL15898.1"/>
    </source>
</evidence>
<dbReference type="EMBL" id="CAAALY010026335">
    <property type="protein sequence ID" value="VEL15898.1"/>
    <property type="molecule type" value="Genomic_DNA"/>
</dbReference>
<dbReference type="AlphaFoldDB" id="A0A3S5FD07"/>
<keyword evidence="2" id="KW-1185">Reference proteome</keyword>
<accession>A0A3S5FD07</accession>